<comment type="subcellular location">
    <subcellularLocation>
        <location evidence="1">Membrane</location>
        <topology evidence="1">Multi-pass membrane protein</topology>
    </subcellularLocation>
</comment>
<organism evidence="8 9">
    <name type="scientific">Perkinsus olseni</name>
    <name type="common">Perkinsus atlanticus</name>
    <dbReference type="NCBI Taxonomy" id="32597"/>
    <lineage>
        <taxon>Eukaryota</taxon>
        <taxon>Sar</taxon>
        <taxon>Alveolata</taxon>
        <taxon>Perkinsozoa</taxon>
        <taxon>Perkinsea</taxon>
        <taxon>Perkinsida</taxon>
        <taxon>Perkinsidae</taxon>
        <taxon>Perkinsus</taxon>
    </lineage>
</organism>
<evidence type="ECO:0000313" key="9">
    <source>
        <dbReference type="Proteomes" id="UP000572268"/>
    </source>
</evidence>
<evidence type="ECO:0000256" key="7">
    <source>
        <dbReference type="SAM" id="Phobius"/>
    </source>
</evidence>
<feature type="transmembrane region" description="Helical" evidence="7">
    <location>
        <begin position="6"/>
        <end position="24"/>
    </location>
</feature>
<evidence type="ECO:0000256" key="1">
    <source>
        <dbReference type="ARBA" id="ARBA00004141"/>
    </source>
</evidence>
<dbReference type="GO" id="GO:0016020">
    <property type="term" value="C:membrane"/>
    <property type="evidence" value="ECO:0007669"/>
    <property type="project" value="UniProtKB-SubCell"/>
</dbReference>
<sequence length="1005" mass="113048">MVYCVTYLACGLLFNVVVYLLYGYDSEAAFGWFNGYVLEYMLSMDNVFFFQVVFKYYRTPKSQVNRALFYGIAMAAGLRLLFFFLGKHSTTFFKLIFFTRYIFGLILIWSGYKTATDSDDQDSGDPNNACAQCITSRLRLFNAYSSDGAFFIKVPRDTFGPPPDCDQSELIYDTNSTAATARLSPNSSSDGSSHYQPLVYKATLLLMVVIVLGVVDVLFAVDSVTAKISQYDDMFINFSSSIFAMLTLRSLYFLVMYLSDLFVLMKYGIALILVLVGLQLLLASYIDITNRQSCAIISLVFFTSICASVVYSKCIASCGRRGSIVELEVIGNRHIEPSDIELGDYSHSGPQGCPEVDDASPAVSVVRRRFKRLRIDGEDDEPELSESSGLISGDEAHGESLEGVPEHKRRCTDVSSDKSSIGSSCGDRPDQGTSSPRQSDTPMVASANDHLHHHQRQMQLKQLLKEQMAKYLADYRSLSQRTQIEIPQRLSFTEPNASPERCRPVEFEERNSQPVESVLGSRPTVASHCFFRGREEHSRAVAEVPAADRPAGEARKGREVDERRGTEDKLTRHVQQQVEELVNIVRESEAKTEQDVGQALKVLRSNLSLQMTEASGRHLQKLEKKLSDEFNTDLSSRFEEVESKAMLGQPGEGQMSPSRLKQQILAHVEDRLRKFESESLDKIANHRERSPPRECDVEMKLKLQQIERKLAASNPDVRLASMRSETQDSLNAVNQRIDSLQGELGSFRGETSEAINSQTQRLKDHVLGEVKKNAAEAQRREQELSRALEASINSVSDRHDELKKSVETDFKSAVENVRNDSEKSKADNRELSDKVGRIQRELNSLTTQSAELDKTVAEFKEKVNVLSANSSKLISEQITELEKRTTESLAESRSSIMRGFESDLMRITEELDCHVKSVQSSTEERMKGQIEIVKAEIDSKSAETADRLRRMMGSLIELNMRVEKQEDMMSDPKLQRHIRGSVLTLADEAWPFGVGCAGNRKFWLC</sequence>
<feature type="compositionally biased region" description="Polar residues" evidence="6">
    <location>
        <begin position="431"/>
        <end position="441"/>
    </location>
</feature>
<feature type="transmembrane region" description="Helical" evidence="7">
    <location>
        <begin position="68"/>
        <end position="85"/>
    </location>
</feature>
<dbReference type="AlphaFoldDB" id="A0A7J6L6G2"/>
<feature type="transmembrane region" description="Helical" evidence="7">
    <location>
        <begin position="92"/>
        <end position="112"/>
    </location>
</feature>
<feature type="compositionally biased region" description="Basic and acidic residues" evidence="6">
    <location>
        <begin position="550"/>
        <end position="571"/>
    </location>
</feature>
<proteinExistence type="predicted"/>
<feature type="transmembrane region" description="Helical" evidence="7">
    <location>
        <begin position="198"/>
        <end position="222"/>
    </location>
</feature>
<name>A0A7J6L6G2_PEROL</name>
<accession>A0A7J6L6G2</accession>
<reference evidence="8 9" key="1">
    <citation type="submission" date="2020-04" db="EMBL/GenBank/DDBJ databases">
        <title>Perkinsus olseni comparative genomics.</title>
        <authorList>
            <person name="Bogema D.R."/>
        </authorList>
    </citation>
    <scope>NUCLEOTIDE SEQUENCE [LARGE SCALE GENOMIC DNA]</scope>
    <source>
        <strain evidence="8">ATCC PRA-31</strain>
    </source>
</reference>
<dbReference type="PANTHER" id="PTHR30238:SF0">
    <property type="entry name" value="THYLAKOID MEMBRANE PROTEIN TERC, CHLOROPLASTIC"/>
    <property type="match status" value="1"/>
</dbReference>
<keyword evidence="4 7" id="KW-0472">Membrane</keyword>
<dbReference type="Proteomes" id="UP000572268">
    <property type="component" value="Unassembled WGS sequence"/>
</dbReference>
<feature type="transmembrane region" description="Helical" evidence="7">
    <location>
        <begin position="36"/>
        <end position="56"/>
    </location>
</feature>
<evidence type="ECO:0000256" key="3">
    <source>
        <dbReference type="ARBA" id="ARBA00022989"/>
    </source>
</evidence>
<evidence type="ECO:0000256" key="6">
    <source>
        <dbReference type="SAM" id="MobiDB-lite"/>
    </source>
</evidence>
<evidence type="ECO:0000313" key="8">
    <source>
        <dbReference type="EMBL" id="KAF4654795.1"/>
    </source>
</evidence>
<dbReference type="PANTHER" id="PTHR30238">
    <property type="entry name" value="MEMBRANE BOUND PREDICTED REDOX MODULATOR"/>
    <property type="match status" value="1"/>
</dbReference>
<dbReference type="EMBL" id="JABANN010000691">
    <property type="protein sequence ID" value="KAF4654795.1"/>
    <property type="molecule type" value="Genomic_DNA"/>
</dbReference>
<feature type="transmembrane region" description="Helical" evidence="7">
    <location>
        <begin position="293"/>
        <end position="311"/>
    </location>
</feature>
<comment type="caution">
    <text evidence="8">The sequence shown here is derived from an EMBL/GenBank/DDBJ whole genome shotgun (WGS) entry which is preliminary data.</text>
</comment>
<gene>
    <name evidence="8" type="ORF">FOL46_008539</name>
</gene>
<feature type="compositionally biased region" description="Basic and acidic residues" evidence="6">
    <location>
        <begin position="394"/>
        <end position="416"/>
    </location>
</feature>
<feature type="region of interest" description="Disordered" evidence="6">
    <location>
        <begin position="541"/>
        <end position="572"/>
    </location>
</feature>
<feature type="transmembrane region" description="Helical" evidence="7">
    <location>
        <begin position="267"/>
        <end position="286"/>
    </location>
</feature>
<dbReference type="Pfam" id="PF03741">
    <property type="entry name" value="TerC"/>
    <property type="match status" value="1"/>
</dbReference>
<keyword evidence="3 7" id="KW-1133">Transmembrane helix</keyword>
<dbReference type="InterPro" id="IPR005496">
    <property type="entry name" value="Integral_membrane_TerC"/>
</dbReference>
<feature type="transmembrane region" description="Helical" evidence="7">
    <location>
        <begin position="234"/>
        <end position="255"/>
    </location>
</feature>
<evidence type="ECO:0000256" key="4">
    <source>
        <dbReference type="ARBA" id="ARBA00023136"/>
    </source>
</evidence>
<keyword evidence="5" id="KW-0175">Coiled coil</keyword>
<keyword evidence="2 7" id="KW-0812">Transmembrane</keyword>
<evidence type="ECO:0000256" key="2">
    <source>
        <dbReference type="ARBA" id="ARBA00022692"/>
    </source>
</evidence>
<protein>
    <submittedName>
        <fullName evidence="8">Uncharacterized protein</fullName>
    </submittedName>
</protein>
<feature type="coiled-coil region" evidence="5">
    <location>
        <begin position="814"/>
        <end position="862"/>
    </location>
</feature>
<evidence type="ECO:0000256" key="5">
    <source>
        <dbReference type="SAM" id="Coils"/>
    </source>
</evidence>
<feature type="region of interest" description="Disordered" evidence="6">
    <location>
        <begin position="377"/>
        <end position="444"/>
    </location>
</feature>